<evidence type="ECO:0000313" key="2">
    <source>
        <dbReference type="Proteomes" id="UP000324222"/>
    </source>
</evidence>
<dbReference type="Proteomes" id="UP000324222">
    <property type="component" value="Unassembled WGS sequence"/>
</dbReference>
<dbReference type="AlphaFoldDB" id="A0A5B7I4X7"/>
<reference evidence="1 2" key="1">
    <citation type="submission" date="2019-05" db="EMBL/GenBank/DDBJ databases">
        <title>Another draft genome of Portunus trituberculatus and its Hox gene families provides insights of decapod evolution.</title>
        <authorList>
            <person name="Jeong J.-H."/>
            <person name="Song I."/>
            <person name="Kim S."/>
            <person name="Choi T."/>
            <person name="Kim D."/>
            <person name="Ryu S."/>
            <person name="Kim W."/>
        </authorList>
    </citation>
    <scope>NUCLEOTIDE SEQUENCE [LARGE SCALE GENOMIC DNA]</scope>
    <source>
        <tissue evidence="1">Muscle</tissue>
    </source>
</reference>
<evidence type="ECO:0000313" key="1">
    <source>
        <dbReference type="EMBL" id="MPC76517.1"/>
    </source>
</evidence>
<keyword evidence="2" id="KW-1185">Reference proteome</keyword>
<protein>
    <submittedName>
        <fullName evidence="1">Uncharacterized protein</fullName>
    </submittedName>
</protein>
<organism evidence="1 2">
    <name type="scientific">Portunus trituberculatus</name>
    <name type="common">Swimming crab</name>
    <name type="synonym">Neptunus trituberculatus</name>
    <dbReference type="NCBI Taxonomy" id="210409"/>
    <lineage>
        <taxon>Eukaryota</taxon>
        <taxon>Metazoa</taxon>
        <taxon>Ecdysozoa</taxon>
        <taxon>Arthropoda</taxon>
        <taxon>Crustacea</taxon>
        <taxon>Multicrustacea</taxon>
        <taxon>Malacostraca</taxon>
        <taxon>Eumalacostraca</taxon>
        <taxon>Eucarida</taxon>
        <taxon>Decapoda</taxon>
        <taxon>Pleocyemata</taxon>
        <taxon>Brachyura</taxon>
        <taxon>Eubrachyura</taxon>
        <taxon>Portunoidea</taxon>
        <taxon>Portunidae</taxon>
        <taxon>Portuninae</taxon>
        <taxon>Portunus</taxon>
    </lineage>
</organism>
<accession>A0A5B7I4X7</accession>
<proteinExistence type="predicted"/>
<dbReference type="EMBL" id="VSRR010043556">
    <property type="protein sequence ID" value="MPC76517.1"/>
    <property type="molecule type" value="Genomic_DNA"/>
</dbReference>
<sequence length="70" mass="7277">MTLGSLSTDDLPGKPSWAVPGHSMTILLWGQTTAALTGCCAVGERFPSPAVWHLAIGRQPLIGDASASSW</sequence>
<name>A0A5B7I4X7_PORTR</name>
<comment type="caution">
    <text evidence="1">The sequence shown here is derived from an EMBL/GenBank/DDBJ whole genome shotgun (WGS) entry which is preliminary data.</text>
</comment>
<gene>
    <name evidence="1" type="ORF">E2C01_070932</name>
</gene>